<dbReference type="Pfam" id="PF13481">
    <property type="entry name" value="AAA_25"/>
    <property type="match status" value="1"/>
</dbReference>
<reference evidence="1" key="1">
    <citation type="journal article" date="2015" name="Nature">
        <title>Complex archaea that bridge the gap between prokaryotes and eukaryotes.</title>
        <authorList>
            <person name="Spang A."/>
            <person name="Saw J.H."/>
            <person name="Jorgensen S.L."/>
            <person name="Zaremba-Niedzwiedzka K."/>
            <person name="Martijn J."/>
            <person name="Lind A.E."/>
            <person name="van Eijk R."/>
            <person name="Schleper C."/>
            <person name="Guy L."/>
            <person name="Ettema T.J."/>
        </authorList>
    </citation>
    <scope>NUCLEOTIDE SEQUENCE</scope>
</reference>
<accession>A0A0F9LXK4</accession>
<dbReference type="AlphaFoldDB" id="A0A0F9LXK4"/>
<protein>
    <submittedName>
        <fullName evidence="1">Uncharacterized protein</fullName>
    </submittedName>
</protein>
<dbReference type="SUPFAM" id="SSF52540">
    <property type="entry name" value="P-loop containing nucleoside triphosphate hydrolases"/>
    <property type="match status" value="1"/>
</dbReference>
<gene>
    <name evidence="1" type="ORF">LCGC14_1143770</name>
</gene>
<dbReference type="Gene3D" id="3.40.50.300">
    <property type="entry name" value="P-loop containing nucleotide triphosphate hydrolases"/>
    <property type="match status" value="1"/>
</dbReference>
<proteinExistence type="predicted"/>
<comment type="caution">
    <text evidence="1">The sequence shown here is derived from an EMBL/GenBank/DDBJ whole genome shotgun (WGS) entry which is preliminary data.</text>
</comment>
<sequence>MQETEIIQGLFRTGDIITVSGYWGCGKSPLLKDWALHIASGRPWCGHPVSQRPVLLLDFESKGRTFQQAWQRMCKRMNIAPPSNIQEYVANDREQPPRTLELQAACKDRSIYSRAYWLNAKLAAAPNAIIMIDPLDLMFPLRKNEAHQIVSLYWRFRETSFKYPDAAFLFVFNLRKLDRKAPIPNLLENPRGWLQETAGSLDIQNRSDVRLGLDERADGALVLNGIRRDEKMDPTLLEYDWFVDPEDGKERETGFRLVAPETITAKVAFTEDQQDVWTRLEREFSMEDVLQLMRRSAAYALVRRALSVGVLEKLPNDRYWKKGAE</sequence>
<evidence type="ECO:0000313" key="1">
    <source>
        <dbReference type="EMBL" id="KKM99844.1"/>
    </source>
</evidence>
<dbReference type="InterPro" id="IPR027417">
    <property type="entry name" value="P-loop_NTPase"/>
</dbReference>
<organism evidence="1">
    <name type="scientific">marine sediment metagenome</name>
    <dbReference type="NCBI Taxonomy" id="412755"/>
    <lineage>
        <taxon>unclassified sequences</taxon>
        <taxon>metagenomes</taxon>
        <taxon>ecological metagenomes</taxon>
    </lineage>
</organism>
<dbReference type="EMBL" id="LAZR01005451">
    <property type="protein sequence ID" value="KKM99844.1"/>
    <property type="molecule type" value="Genomic_DNA"/>
</dbReference>
<name>A0A0F9LXK4_9ZZZZ</name>